<dbReference type="CDD" id="cd09487">
    <property type="entry name" value="SAM_superfamily"/>
    <property type="match status" value="1"/>
</dbReference>
<dbReference type="AlphaFoldDB" id="A0A397S7Z5"/>
<proteinExistence type="predicted"/>
<keyword evidence="2" id="KW-1185">Reference proteome</keyword>
<organism evidence="1 2">
    <name type="scientific">Glomus cerebriforme</name>
    <dbReference type="NCBI Taxonomy" id="658196"/>
    <lineage>
        <taxon>Eukaryota</taxon>
        <taxon>Fungi</taxon>
        <taxon>Fungi incertae sedis</taxon>
        <taxon>Mucoromycota</taxon>
        <taxon>Glomeromycotina</taxon>
        <taxon>Glomeromycetes</taxon>
        <taxon>Glomerales</taxon>
        <taxon>Glomeraceae</taxon>
        <taxon>Glomus</taxon>
    </lineage>
</organism>
<evidence type="ECO:0000313" key="2">
    <source>
        <dbReference type="Proteomes" id="UP000265703"/>
    </source>
</evidence>
<dbReference type="EMBL" id="QKYT01001953">
    <property type="protein sequence ID" value="RIA78851.1"/>
    <property type="molecule type" value="Genomic_DNA"/>
</dbReference>
<comment type="caution">
    <text evidence="1">The sequence shown here is derived from an EMBL/GenBank/DDBJ whole genome shotgun (WGS) entry which is preliminary data.</text>
</comment>
<protein>
    <recommendedName>
        <fullName evidence="3">SAM domain-containing protein</fullName>
    </recommendedName>
</protein>
<gene>
    <name evidence="1" type="ORF">C1645_842205</name>
</gene>
<name>A0A397S7Z5_9GLOM</name>
<dbReference type="Gene3D" id="1.10.150.50">
    <property type="entry name" value="Transcription Factor, Ets-1"/>
    <property type="match status" value="1"/>
</dbReference>
<sequence length="80" mass="9369">MHNVTNAYPLALMPLQIFTIYPIHVEEFLKKLDKDEGDNGDFTQFINAFIKQKITVKHIKDLNDNDFQVLGIKTKDYWLA</sequence>
<dbReference type="InterPro" id="IPR013761">
    <property type="entry name" value="SAM/pointed_sf"/>
</dbReference>
<dbReference type="OrthoDB" id="2370979at2759"/>
<dbReference type="Proteomes" id="UP000265703">
    <property type="component" value="Unassembled WGS sequence"/>
</dbReference>
<evidence type="ECO:0000313" key="1">
    <source>
        <dbReference type="EMBL" id="RIA78851.1"/>
    </source>
</evidence>
<reference evidence="1 2" key="1">
    <citation type="submission" date="2018-06" db="EMBL/GenBank/DDBJ databases">
        <title>Comparative genomics reveals the genomic features of Rhizophagus irregularis, R. cerebriforme, R. diaphanum and Gigaspora rosea, and their symbiotic lifestyle signature.</title>
        <authorList>
            <person name="Morin E."/>
            <person name="San Clemente H."/>
            <person name="Chen E.C.H."/>
            <person name="De La Providencia I."/>
            <person name="Hainaut M."/>
            <person name="Kuo A."/>
            <person name="Kohler A."/>
            <person name="Murat C."/>
            <person name="Tang N."/>
            <person name="Roy S."/>
            <person name="Loubradou J."/>
            <person name="Henrissat B."/>
            <person name="Grigoriev I.V."/>
            <person name="Corradi N."/>
            <person name="Roux C."/>
            <person name="Martin F.M."/>
        </authorList>
    </citation>
    <scope>NUCLEOTIDE SEQUENCE [LARGE SCALE GENOMIC DNA]</scope>
    <source>
        <strain evidence="1 2">DAOM 227022</strain>
    </source>
</reference>
<accession>A0A397S7Z5</accession>
<evidence type="ECO:0008006" key="3">
    <source>
        <dbReference type="Google" id="ProtNLM"/>
    </source>
</evidence>